<proteinExistence type="predicted"/>
<reference evidence="2 3" key="1">
    <citation type="submission" date="2024-01" db="EMBL/GenBank/DDBJ databases">
        <title>Genome assemblies of Stephania.</title>
        <authorList>
            <person name="Yang L."/>
        </authorList>
    </citation>
    <scope>NUCLEOTIDE SEQUENCE [LARGE SCALE GENOMIC DNA]</scope>
    <source>
        <strain evidence="2">YNDBR</strain>
        <tissue evidence="2">Leaf</tissue>
    </source>
</reference>
<feature type="chain" id="PRO_5042878476" evidence="1">
    <location>
        <begin position="29"/>
        <end position="119"/>
    </location>
</feature>
<feature type="signal peptide" evidence="1">
    <location>
        <begin position="1"/>
        <end position="28"/>
    </location>
</feature>
<protein>
    <submittedName>
        <fullName evidence="2">Uncharacterized protein</fullName>
    </submittedName>
</protein>
<dbReference type="EMBL" id="JBBNAF010000007">
    <property type="protein sequence ID" value="KAK9127319.1"/>
    <property type="molecule type" value="Genomic_DNA"/>
</dbReference>
<gene>
    <name evidence="2" type="ORF">Syun_016116</name>
</gene>
<dbReference type="Proteomes" id="UP001420932">
    <property type="component" value="Unassembled WGS sequence"/>
</dbReference>
<name>A0AAP0J4G0_9MAGN</name>
<evidence type="ECO:0000313" key="3">
    <source>
        <dbReference type="Proteomes" id="UP001420932"/>
    </source>
</evidence>
<keyword evidence="3" id="KW-1185">Reference proteome</keyword>
<organism evidence="2 3">
    <name type="scientific">Stephania yunnanensis</name>
    <dbReference type="NCBI Taxonomy" id="152371"/>
    <lineage>
        <taxon>Eukaryota</taxon>
        <taxon>Viridiplantae</taxon>
        <taxon>Streptophyta</taxon>
        <taxon>Embryophyta</taxon>
        <taxon>Tracheophyta</taxon>
        <taxon>Spermatophyta</taxon>
        <taxon>Magnoliopsida</taxon>
        <taxon>Ranunculales</taxon>
        <taxon>Menispermaceae</taxon>
        <taxon>Menispermoideae</taxon>
        <taxon>Cissampelideae</taxon>
        <taxon>Stephania</taxon>
    </lineage>
</organism>
<comment type="caution">
    <text evidence="2">The sequence shown here is derived from an EMBL/GenBank/DDBJ whole genome shotgun (WGS) entry which is preliminary data.</text>
</comment>
<dbReference type="AlphaFoldDB" id="A0AAP0J4G0"/>
<keyword evidence="1" id="KW-0732">Signal</keyword>
<accession>A0AAP0J4G0</accession>
<sequence length="119" mass="13462">MAYMKAPTFLILGLLIATFILENNFTEARTSKHVLAAIKTKDKINHVGIGEHYYKQGHGHGRKLSFLTENRLYRDLSDVASNAWQGTKNLANKAWDGVKSAANATWQFAKKNLNPLNWF</sequence>
<evidence type="ECO:0000313" key="2">
    <source>
        <dbReference type="EMBL" id="KAK9127319.1"/>
    </source>
</evidence>
<evidence type="ECO:0000256" key="1">
    <source>
        <dbReference type="SAM" id="SignalP"/>
    </source>
</evidence>